<gene>
    <name evidence="1" type="ORF">BCR38DRAFT_37705</name>
</gene>
<name>A0A1Y2DRA5_9PEZI</name>
<keyword evidence="2" id="KW-1185">Reference proteome</keyword>
<sequence>MPSIDVAYSKASTHAATLGYATASCSGIFIIRTANNRTPSYASHSMLHLNGASEYIFSLSAGVVGHFAGR</sequence>
<reference evidence="1 2" key="1">
    <citation type="submission" date="2016-07" db="EMBL/GenBank/DDBJ databases">
        <title>Pervasive Adenine N6-methylation of Active Genes in Fungi.</title>
        <authorList>
            <consortium name="DOE Joint Genome Institute"/>
            <person name="Mondo S.J."/>
            <person name="Dannebaum R.O."/>
            <person name="Kuo R.C."/>
            <person name="Labutti K."/>
            <person name="Haridas S."/>
            <person name="Kuo A."/>
            <person name="Salamov A."/>
            <person name="Ahrendt S.R."/>
            <person name="Lipzen A."/>
            <person name="Sullivan W."/>
            <person name="Andreopoulos W.B."/>
            <person name="Clum A."/>
            <person name="Lindquist E."/>
            <person name="Daum C."/>
            <person name="Ramamoorthy G.K."/>
            <person name="Gryganskyi A."/>
            <person name="Culley D."/>
            <person name="Magnuson J.K."/>
            <person name="James T.Y."/>
            <person name="O'Malley M.A."/>
            <person name="Stajich J.E."/>
            <person name="Spatafora J.W."/>
            <person name="Visel A."/>
            <person name="Grigoriev I.V."/>
        </authorList>
    </citation>
    <scope>NUCLEOTIDE SEQUENCE [LARGE SCALE GENOMIC DNA]</scope>
    <source>
        <strain evidence="1 2">CBS 129021</strain>
    </source>
</reference>
<dbReference type="InParanoid" id="A0A1Y2DRA5"/>
<proteinExistence type="predicted"/>
<accession>A0A1Y2DRA5</accession>
<evidence type="ECO:0000313" key="1">
    <source>
        <dbReference type="EMBL" id="ORY61636.1"/>
    </source>
</evidence>
<evidence type="ECO:0000313" key="2">
    <source>
        <dbReference type="Proteomes" id="UP000193689"/>
    </source>
</evidence>
<dbReference type="EMBL" id="MCFJ01000010">
    <property type="protein sequence ID" value="ORY61636.1"/>
    <property type="molecule type" value="Genomic_DNA"/>
</dbReference>
<dbReference type="RefSeq" id="XP_040713713.1">
    <property type="nucleotide sequence ID" value="XM_040857360.1"/>
</dbReference>
<dbReference type="AlphaFoldDB" id="A0A1Y2DRA5"/>
<dbReference type="GeneID" id="63773572"/>
<organism evidence="1 2">
    <name type="scientific">Pseudomassariella vexata</name>
    <dbReference type="NCBI Taxonomy" id="1141098"/>
    <lineage>
        <taxon>Eukaryota</taxon>
        <taxon>Fungi</taxon>
        <taxon>Dikarya</taxon>
        <taxon>Ascomycota</taxon>
        <taxon>Pezizomycotina</taxon>
        <taxon>Sordariomycetes</taxon>
        <taxon>Xylariomycetidae</taxon>
        <taxon>Amphisphaeriales</taxon>
        <taxon>Pseudomassariaceae</taxon>
        <taxon>Pseudomassariella</taxon>
    </lineage>
</organism>
<protein>
    <submittedName>
        <fullName evidence="1">Uncharacterized protein</fullName>
    </submittedName>
</protein>
<dbReference type="Proteomes" id="UP000193689">
    <property type="component" value="Unassembled WGS sequence"/>
</dbReference>
<comment type="caution">
    <text evidence="1">The sequence shown here is derived from an EMBL/GenBank/DDBJ whole genome shotgun (WGS) entry which is preliminary data.</text>
</comment>